<evidence type="ECO:0000256" key="2">
    <source>
        <dbReference type="ARBA" id="ARBA00022448"/>
    </source>
</evidence>
<keyword evidence="2 6" id="KW-0813">Transport</keyword>
<feature type="transmembrane region" description="Helical" evidence="6">
    <location>
        <begin position="198"/>
        <end position="219"/>
    </location>
</feature>
<accession>A0A4Y7KRH1</accession>
<comment type="caution">
    <text evidence="6">Lacks conserved residue(s) required for the propagation of feature annotation.</text>
</comment>
<comment type="similarity">
    <text evidence="1 6">Belongs to the purine permeases (TC 2.A.7.14) family.</text>
</comment>
<dbReference type="GO" id="GO:0015211">
    <property type="term" value="F:purine nucleoside transmembrane transporter activity"/>
    <property type="evidence" value="ECO:0007669"/>
    <property type="project" value="UniProtKB-UniRule"/>
</dbReference>
<feature type="transmembrane region" description="Helical" evidence="6">
    <location>
        <begin position="134"/>
        <end position="155"/>
    </location>
</feature>
<dbReference type="AlphaFoldDB" id="A0A4Y7KRH1"/>
<name>A0A4Y7KRH1_PAPSO</name>
<evidence type="ECO:0000256" key="4">
    <source>
        <dbReference type="ARBA" id="ARBA00022989"/>
    </source>
</evidence>
<reference evidence="7 8" key="1">
    <citation type="journal article" date="2018" name="Science">
        <title>The opium poppy genome and morphinan production.</title>
        <authorList>
            <person name="Guo L."/>
            <person name="Winzer T."/>
            <person name="Yang X."/>
            <person name="Li Y."/>
            <person name="Ning Z."/>
            <person name="He Z."/>
            <person name="Teodor R."/>
            <person name="Lu Y."/>
            <person name="Bowser T.A."/>
            <person name="Graham I.A."/>
            <person name="Ye K."/>
        </authorList>
    </citation>
    <scope>NUCLEOTIDE SEQUENCE [LARGE SCALE GENOMIC DNA]</scope>
    <source>
        <strain evidence="8">cv. HN1</strain>
        <tissue evidence="7">Leaves</tissue>
    </source>
</reference>
<evidence type="ECO:0000256" key="1">
    <source>
        <dbReference type="ARBA" id="ARBA00006213"/>
    </source>
</evidence>
<dbReference type="STRING" id="3469.A0A4Y7KRH1"/>
<dbReference type="OrthoDB" id="1907510at2759"/>
<evidence type="ECO:0000313" key="7">
    <source>
        <dbReference type="EMBL" id="RZC75446.1"/>
    </source>
</evidence>
<keyword evidence="4 6" id="KW-1133">Transmembrane helix</keyword>
<keyword evidence="8" id="KW-1185">Reference proteome</keyword>
<comment type="subcellular location">
    <subcellularLocation>
        <location evidence="6">Membrane</location>
        <topology evidence="6">Multi-pass membrane protein</topology>
    </subcellularLocation>
</comment>
<sequence>MDEETETLLPTMLESQNSGVAFTSTDKPLYLGLKRWQWWFLVALNIAFLLVGQTVATLLGRFYYDQGGNSKWMATLVQTIAFPVLFIPLFFIPSSTKSYDPTINKPSIFVIASIYIGLGLVIAFNNMLYSVGLLYLPVSTYSLLCATQLAFNAVFSYFINRQKFTMLVLNSVVNLTISASMLAVGSESSESTQVSKGQYILGFISTLGASALYALLLSLMQLSFDKVFRRVTFSVVLDMQIYTSIVATCACIVGLFASGEWNGLSAEMNGFKKGNFSYVMVLVWTAVFWQLCSVGVVGLIFVVSSLFSNAISTLALPLIPIVAVITFHDKMDGIKVIAMLTATWGFVNHIYQNYLDDIKLQAKGTASTEAPHTSPTS</sequence>
<feature type="transmembrane region" description="Helical" evidence="6">
    <location>
        <begin position="310"/>
        <end position="327"/>
    </location>
</feature>
<dbReference type="PANTHER" id="PTHR31376:SF2">
    <property type="entry name" value="PURINE PERMEASE 11-RELATED"/>
    <property type="match status" value="1"/>
</dbReference>
<evidence type="ECO:0000256" key="6">
    <source>
        <dbReference type="RuleBase" id="RU368015"/>
    </source>
</evidence>
<keyword evidence="5 6" id="KW-0472">Membrane</keyword>
<evidence type="ECO:0000256" key="5">
    <source>
        <dbReference type="ARBA" id="ARBA00023136"/>
    </source>
</evidence>
<feature type="transmembrane region" description="Helical" evidence="6">
    <location>
        <begin position="231"/>
        <end position="256"/>
    </location>
</feature>
<proteinExistence type="inferred from homology"/>
<dbReference type="EMBL" id="CM010722">
    <property type="protein sequence ID" value="RZC75446.1"/>
    <property type="molecule type" value="Genomic_DNA"/>
</dbReference>
<dbReference type="PANTHER" id="PTHR31376">
    <property type="entry name" value="OS09G0467300 PROTEIN-RELATED"/>
    <property type="match status" value="1"/>
</dbReference>
<evidence type="ECO:0000256" key="3">
    <source>
        <dbReference type="ARBA" id="ARBA00022692"/>
    </source>
</evidence>
<evidence type="ECO:0000313" key="8">
    <source>
        <dbReference type="Proteomes" id="UP000316621"/>
    </source>
</evidence>
<dbReference type="Proteomes" id="UP000316621">
    <property type="component" value="Chromosome 8"/>
</dbReference>
<feature type="transmembrane region" description="Helical" evidence="6">
    <location>
        <begin position="38"/>
        <end position="64"/>
    </location>
</feature>
<feature type="transmembrane region" description="Helical" evidence="6">
    <location>
        <begin position="108"/>
        <end position="128"/>
    </location>
</feature>
<dbReference type="OMA" id="ASGEWMT"/>
<feature type="transmembrane region" description="Helical" evidence="6">
    <location>
        <begin position="276"/>
        <end position="303"/>
    </location>
</feature>
<keyword evidence="3 6" id="KW-0812">Transmembrane</keyword>
<gene>
    <name evidence="7" type="ORF">C5167_050927</name>
</gene>
<dbReference type="Pfam" id="PF16913">
    <property type="entry name" value="PUNUT"/>
    <property type="match status" value="1"/>
</dbReference>
<protein>
    <recommendedName>
        <fullName evidence="6">Probable purine permease</fullName>
    </recommendedName>
</protein>
<feature type="transmembrane region" description="Helical" evidence="6">
    <location>
        <begin position="76"/>
        <end position="96"/>
    </location>
</feature>
<organism evidence="7 8">
    <name type="scientific">Papaver somniferum</name>
    <name type="common">Opium poppy</name>
    <dbReference type="NCBI Taxonomy" id="3469"/>
    <lineage>
        <taxon>Eukaryota</taxon>
        <taxon>Viridiplantae</taxon>
        <taxon>Streptophyta</taxon>
        <taxon>Embryophyta</taxon>
        <taxon>Tracheophyta</taxon>
        <taxon>Spermatophyta</taxon>
        <taxon>Magnoliopsida</taxon>
        <taxon>Ranunculales</taxon>
        <taxon>Papaveraceae</taxon>
        <taxon>Papaveroideae</taxon>
        <taxon>Papaver</taxon>
    </lineage>
</organism>
<dbReference type="Gramene" id="RZC75446">
    <property type="protein sequence ID" value="RZC75446"/>
    <property type="gene ID" value="C5167_050927"/>
</dbReference>
<feature type="transmembrane region" description="Helical" evidence="6">
    <location>
        <begin position="167"/>
        <end position="186"/>
    </location>
</feature>
<dbReference type="InterPro" id="IPR030182">
    <property type="entry name" value="PUP_plant"/>
</dbReference>
<dbReference type="GO" id="GO:0016020">
    <property type="term" value="C:membrane"/>
    <property type="evidence" value="ECO:0007669"/>
    <property type="project" value="UniProtKB-SubCell"/>
</dbReference>
<dbReference type="GO" id="GO:0005345">
    <property type="term" value="F:purine nucleobase transmembrane transporter activity"/>
    <property type="evidence" value="ECO:0007669"/>
    <property type="project" value="UniProtKB-UniRule"/>
</dbReference>